<evidence type="ECO:0000259" key="3">
    <source>
        <dbReference type="PROSITE" id="PS50173"/>
    </source>
</evidence>
<dbReference type="Pfam" id="PF00817">
    <property type="entry name" value="IMS"/>
    <property type="match status" value="1"/>
</dbReference>
<keyword evidence="5" id="KW-1185">Reference proteome</keyword>
<keyword evidence="2" id="KW-0227">DNA damage</keyword>
<evidence type="ECO:0000313" key="4">
    <source>
        <dbReference type="EMBL" id="MBC3916007.1"/>
    </source>
</evidence>
<dbReference type="CDD" id="cd03468">
    <property type="entry name" value="PolY_like"/>
    <property type="match status" value="1"/>
</dbReference>
<dbReference type="InterPro" id="IPR050356">
    <property type="entry name" value="SulA_CellDiv_inhibitor"/>
</dbReference>
<comment type="caution">
    <text evidence="4">The sequence shown here is derived from an EMBL/GenBank/DDBJ whole genome shotgun (WGS) entry which is preliminary data.</text>
</comment>
<protein>
    <submittedName>
        <fullName evidence="4">DNA polymerase Y family protein</fullName>
    </submittedName>
</protein>
<dbReference type="PANTHER" id="PTHR35369">
    <property type="entry name" value="BLR3025 PROTEIN-RELATED"/>
    <property type="match status" value="1"/>
</dbReference>
<name>A0ABR6ZJC8_9BURK</name>
<dbReference type="PROSITE" id="PS50173">
    <property type="entry name" value="UMUC"/>
    <property type="match status" value="1"/>
</dbReference>
<gene>
    <name evidence="4" type="ORF">H8L32_00790</name>
</gene>
<organism evidence="4 5">
    <name type="scientific">Undibacterium hunanense</name>
    <dbReference type="NCBI Taxonomy" id="2762292"/>
    <lineage>
        <taxon>Bacteria</taxon>
        <taxon>Pseudomonadati</taxon>
        <taxon>Pseudomonadota</taxon>
        <taxon>Betaproteobacteria</taxon>
        <taxon>Burkholderiales</taxon>
        <taxon>Oxalobacteraceae</taxon>
        <taxon>Undibacterium</taxon>
    </lineage>
</organism>
<dbReference type="SUPFAM" id="SSF56672">
    <property type="entry name" value="DNA/RNA polymerases"/>
    <property type="match status" value="1"/>
</dbReference>
<dbReference type="Proteomes" id="UP000650424">
    <property type="component" value="Unassembled WGS sequence"/>
</dbReference>
<dbReference type="InterPro" id="IPR043128">
    <property type="entry name" value="Rev_trsase/Diguanyl_cyclase"/>
</dbReference>
<evidence type="ECO:0000313" key="5">
    <source>
        <dbReference type="Proteomes" id="UP000650424"/>
    </source>
</evidence>
<accession>A0ABR6ZJC8</accession>
<proteinExistence type="inferred from homology"/>
<dbReference type="Gene3D" id="3.30.70.270">
    <property type="match status" value="1"/>
</dbReference>
<dbReference type="EMBL" id="JACOGF010000001">
    <property type="protein sequence ID" value="MBC3916007.1"/>
    <property type="molecule type" value="Genomic_DNA"/>
</dbReference>
<dbReference type="Gene3D" id="3.40.1170.60">
    <property type="match status" value="1"/>
</dbReference>
<reference evidence="4 5" key="1">
    <citation type="submission" date="2020-08" db="EMBL/GenBank/DDBJ databases">
        <title>Novel species isolated from subtropical streams in China.</title>
        <authorList>
            <person name="Lu H."/>
        </authorList>
    </citation>
    <scope>NUCLEOTIDE SEQUENCE [LARGE SCALE GENOMIC DNA]</scope>
    <source>
        <strain evidence="4 5">CY18W</strain>
    </source>
</reference>
<comment type="similarity">
    <text evidence="1">Belongs to the DNA polymerase type-Y family.</text>
</comment>
<feature type="domain" description="UmuC" evidence="3">
    <location>
        <begin position="19"/>
        <end position="174"/>
    </location>
</feature>
<dbReference type="PANTHER" id="PTHR35369:SF2">
    <property type="entry name" value="BLR3025 PROTEIN"/>
    <property type="match status" value="1"/>
</dbReference>
<evidence type="ECO:0000256" key="2">
    <source>
        <dbReference type="ARBA" id="ARBA00022763"/>
    </source>
</evidence>
<sequence>MLQLEVFVKHWPGVEESIPSAVLQQGRVSAVSQSARQAGVYTGMRTGGAQMLLPDIRCFQRDTQQEQLDLLASATALLQYSPQVALAEDDTILIDISASLSLFGGIRALRKRIQATMQALGLTANTGIAPVARAAWLFARLAAQKKRVGKHVLGSKKLDRHLDRLPVGLLAAAQDSLELLQGIACHSLQDLRQLPRPGLQRRCGKAILHELDAAYGEQTELHQWHVAPPEFKARVELPDRIEQADALLMYARSLLTQLLGWLTVQHLAVSHIHLELLHERGRQAIPPTLFDLKLGQACWQEAHLLSLFKERLTQLKLHSAVIAIVLEVKQTSPRELQSEALFPEPGGKAEDHQRLLELLVARLGENAVLKAQPQADHRPDVANAWVSVTKSVIKSVTKSVTKPVMKAAIKKTTASNAGPVAGMHAAVNLRPDWLLPKALPLEIRNHRPYYESELSLISPAERIEAGWWHEQIQARDYFVAIDAKAVRYWIYRERAMDPDSDHAVWFLHGVFG</sequence>
<dbReference type="InterPro" id="IPR043502">
    <property type="entry name" value="DNA/RNA_pol_sf"/>
</dbReference>
<evidence type="ECO:0000256" key="1">
    <source>
        <dbReference type="ARBA" id="ARBA00010945"/>
    </source>
</evidence>
<dbReference type="InterPro" id="IPR001126">
    <property type="entry name" value="UmuC"/>
</dbReference>